<protein>
    <recommendedName>
        <fullName evidence="1">peptidylprolyl isomerase</fullName>
        <ecNumber evidence="1">5.2.1.8</ecNumber>
    </recommendedName>
</protein>
<dbReference type="GO" id="GO:0003755">
    <property type="term" value="F:peptidyl-prolyl cis-trans isomerase activity"/>
    <property type="evidence" value="ECO:0007669"/>
    <property type="project" value="UniProtKB-KW"/>
</dbReference>
<dbReference type="GO" id="GO:0009579">
    <property type="term" value="C:thylakoid"/>
    <property type="evidence" value="ECO:0007669"/>
    <property type="project" value="TreeGrafter"/>
</dbReference>
<dbReference type="Proteomes" id="UP000289738">
    <property type="component" value="Chromosome A04"/>
</dbReference>
<reference evidence="4 5" key="1">
    <citation type="submission" date="2019-01" db="EMBL/GenBank/DDBJ databases">
        <title>Sequencing of cultivated peanut Arachis hypogaea provides insights into genome evolution and oil improvement.</title>
        <authorList>
            <person name="Chen X."/>
        </authorList>
    </citation>
    <scope>NUCLEOTIDE SEQUENCE [LARGE SCALE GENOMIC DNA]</scope>
    <source>
        <strain evidence="5">cv. Fuhuasheng</strain>
        <tissue evidence="4">Leaves</tissue>
    </source>
</reference>
<proteinExistence type="predicted"/>
<keyword evidence="1" id="KW-0697">Rotamase</keyword>
<evidence type="ECO:0000259" key="3">
    <source>
        <dbReference type="PROSITE" id="PS50059"/>
    </source>
</evidence>
<dbReference type="STRING" id="3818.A0A445D9U1"/>
<sequence>MVMASILSISSSVCLSLSAAKKSEVQEPSSCSIDVERRKMLVSSVAIIAGSCFSLCKNSIAVAAEYADMPALRGKDYGKTKMRYPDYTETESGLQFKDLRPGYGPKPNKGDTVVVIDTPIFSIIPHFSSLLLLIQFNSIQVDWDGYTIGYYGRIFEARNKTKGGSFEGDEKDFFKFRIGYQEVIPAFEEAVSGMALGGIRRIIVPPELGYPDNDFNKSGPRPTTFSVILTSLDQSPSLSTLIMMQLQGQRALDFVLRNQGLIDKTLLFDIELLKIIPT</sequence>
<dbReference type="InterPro" id="IPR044208">
    <property type="entry name" value="FKBP19-like"/>
</dbReference>
<dbReference type="EMBL" id="SDMP01000004">
    <property type="protein sequence ID" value="RYR59952.1"/>
    <property type="molecule type" value="Genomic_DNA"/>
</dbReference>
<dbReference type="EC" id="5.2.1.8" evidence="1"/>
<accession>A0A445D9U1</accession>
<dbReference type="AlphaFoldDB" id="A0A445D9U1"/>
<feature type="chain" id="PRO_5019051754" description="peptidylprolyl isomerase" evidence="2">
    <location>
        <begin position="21"/>
        <end position="278"/>
    </location>
</feature>
<organism evidence="4 5">
    <name type="scientific">Arachis hypogaea</name>
    <name type="common">Peanut</name>
    <dbReference type="NCBI Taxonomy" id="3818"/>
    <lineage>
        <taxon>Eukaryota</taxon>
        <taxon>Viridiplantae</taxon>
        <taxon>Streptophyta</taxon>
        <taxon>Embryophyta</taxon>
        <taxon>Tracheophyta</taxon>
        <taxon>Spermatophyta</taxon>
        <taxon>Magnoliopsida</taxon>
        <taxon>eudicotyledons</taxon>
        <taxon>Gunneridae</taxon>
        <taxon>Pentapetalae</taxon>
        <taxon>rosids</taxon>
        <taxon>fabids</taxon>
        <taxon>Fabales</taxon>
        <taxon>Fabaceae</taxon>
        <taxon>Papilionoideae</taxon>
        <taxon>50 kb inversion clade</taxon>
        <taxon>dalbergioids sensu lato</taxon>
        <taxon>Dalbergieae</taxon>
        <taxon>Pterocarpus clade</taxon>
        <taxon>Arachis</taxon>
    </lineage>
</organism>
<feature type="domain" description="PPIase FKBP-type" evidence="3">
    <location>
        <begin position="136"/>
        <end position="233"/>
    </location>
</feature>
<dbReference type="Pfam" id="PF00254">
    <property type="entry name" value="FKBP_C"/>
    <property type="match status" value="1"/>
</dbReference>
<dbReference type="GO" id="GO:0009507">
    <property type="term" value="C:chloroplast"/>
    <property type="evidence" value="ECO:0007669"/>
    <property type="project" value="TreeGrafter"/>
</dbReference>
<dbReference type="PANTHER" id="PTHR47717">
    <property type="entry name" value="PEPTIDYL-PROLYL CIS-TRANS ISOMERASE FKBP19, CHLOROPLASTIC"/>
    <property type="match status" value="1"/>
</dbReference>
<evidence type="ECO:0000256" key="2">
    <source>
        <dbReference type="SAM" id="SignalP"/>
    </source>
</evidence>
<feature type="signal peptide" evidence="2">
    <location>
        <begin position="1"/>
        <end position="20"/>
    </location>
</feature>
<evidence type="ECO:0000313" key="5">
    <source>
        <dbReference type="Proteomes" id="UP000289738"/>
    </source>
</evidence>
<keyword evidence="2" id="KW-0732">Signal</keyword>
<evidence type="ECO:0000256" key="1">
    <source>
        <dbReference type="PROSITE-ProRule" id="PRU00277"/>
    </source>
</evidence>
<keyword evidence="1" id="KW-0413">Isomerase</keyword>
<keyword evidence="5" id="KW-1185">Reference proteome</keyword>
<dbReference type="SUPFAM" id="SSF54534">
    <property type="entry name" value="FKBP-like"/>
    <property type="match status" value="2"/>
</dbReference>
<name>A0A445D9U1_ARAHY</name>
<dbReference type="InterPro" id="IPR046357">
    <property type="entry name" value="PPIase_dom_sf"/>
</dbReference>
<dbReference type="PROSITE" id="PS50059">
    <property type="entry name" value="FKBP_PPIASE"/>
    <property type="match status" value="1"/>
</dbReference>
<gene>
    <name evidence="4" type="ORF">Ahy_A04g017077</name>
</gene>
<dbReference type="PANTHER" id="PTHR47717:SF1">
    <property type="entry name" value="PEPTIDYL-PROLYL CIS-TRANS ISOMERASE FKBP19, CHLOROPLASTIC"/>
    <property type="match status" value="1"/>
</dbReference>
<comment type="catalytic activity">
    <reaction evidence="1">
        <text>[protein]-peptidylproline (omega=180) = [protein]-peptidylproline (omega=0)</text>
        <dbReference type="Rhea" id="RHEA:16237"/>
        <dbReference type="Rhea" id="RHEA-COMP:10747"/>
        <dbReference type="Rhea" id="RHEA-COMP:10748"/>
        <dbReference type="ChEBI" id="CHEBI:83833"/>
        <dbReference type="ChEBI" id="CHEBI:83834"/>
        <dbReference type="EC" id="5.2.1.8"/>
    </reaction>
</comment>
<dbReference type="Gene3D" id="3.10.50.40">
    <property type="match status" value="1"/>
</dbReference>
<evidence type="ECO:0000313" key="4">
    <source>
        <dbReference type="EMBL" id="RYR59952.1"/>
    </source>
</evidence>
<dbReference type="InterPro" id="IPR001179">
    <property type="entry name" value="PPIase_FKBP_dom"/>
</dbReference>
<comment type="caution">
    <text evidence="4">The sequence shown here is derived from an EMBL/GenBank/DDBJ whole genome shotgun (WGS) entry which is preliminary data.</text>
</comment>